<dbReference type="GO" id="GO:0005737">
    <property type="term" value="C:cytoplasm"/>
    <property type="evidence" value="ECO:0007669"/>
    <property type="project" value="GOC"/>
</dbReference>
<sequence>MKLSVKALKKKFPVDQFFFRRSYSQEGEDMIYHSFFEGRKKYKGFYVDVGAHHPFRYSNTLHFYQQGWKGINIEPTPGAIKLFQMFRKRDINLNVGIHTQEGTLPFYCFNEPALNSFNQEASEYKSATTRYFIKKIIPVPTVPLAQVLDQHLPPGQTIDFLNIDAEGVDLAVLQSNDWSRYQPLFIMVEASIDIQQLTNADVYQFLMARGYKLVAKTMRTLFFKLQQ</sequence>
<dbReference type="AlphaFoldDB" id="A0A7L5E4V7"/>
<dbReference type="InterPro" id="IPR006342">
    <property type="entry name" value="FkbM_mtfrase"/>
</dbReference>
<dbReference type="RefSeq" id="WP_169606869.1">
    <property type="nucleotide sequence ID" value="NZ_CP051682.1"/>
</dbReference>
<organism evidence="2 3">
    <name type="scientific">Mucilaginibacter robiniae</name>
    <dbReference type="NCBI Taxonomy" id="2728022"/>
    <lineage>
        <taxon>Bacteria</taxon>
        <taxon>Pseudomonadati</taxon>
        <taxon>Bacteroidota</taxon>
        <taxon>Sphingobacteriia</taxon>
        <taxon>Sphingobacteriales</taxon>
        <taxon>Sphingobacteriaceae</taxon>
        <taxon>Mucilaginibacter</taxon>
    </lineage>
</organism>
<dbReference type="PANTHER" id="PTHR34009">
    <property type="entry name" value="PROTEIN STAR"/>
    <property type="match status" value="1"/>
</dbReference>
<evidence type="ECO:0000313" key="2">
    <source>
        <dbReference type="EMBL" id="QJD95863.1"/>
    </source>
</evidence>
<dbReference type="Proteomes" id="UP000503278">
    <property type="component" value="Chromosome"/>
</dbReference>
<dbReference type="EMBL" id="CP051682">
    <property type="protein sequence ID" value="QJD95863.1"/>
    <property type="molecule type" value="Genomic_DNA"/>
</dbReference>
<reference evidence="2 3" key="1">
    <citation type="submission" date="2020-04" db="EMBL/GenBank/DDBJ databases">
        <title>Genome sequencing of novel species.</title>
        <authorList>
            <person name="Heo J."/>
            <person name="Kim S.-J."/>
            <person name="Kim J.-S."/>
            <person name="Hong S.-B."/>
            <person name="Kwon S.-W."/>
        </authorList>
    </citation>
    <scope>NUCLEOTIDE SEQUENCE [LARGE SCALE GENOMIC DNA]</scope>
    <source>
        <strain evidence="2 3">F39-2</strain>
    </source>
</reference>
<keyword evidence="3" id="KW-1185">Reference proteome</keyword>
<dbReference type="GO" id="GO:0006888">
    <property type="term" value="P:endoplasmic reticulum to Golgi vesicle-mediated transport"/>
    <property type="evidence" value="ECO:0007669"/>
    <property type="project" value="TreeGrafter"/>
</dbReference>
<dbReference type="Gene3D" id="3.40.50.150">
    <property type="entry name" value="Vaccinia Virus protein VP39"/>
    <property type="match status" value="1"/>
</dbReference>
<dbReference type="GO" id="GO:0005886">
    <property type="term" value="C:plasma membrane"/>
    <property type="evidence" value="ECO:0007669"/>
    <property type="project" value="TreeGrafter"/>
</dbReference>
<dbReference type="GO" id="GO:0016197">
    <property type="term" value="P:endosomal transport"/>
    <property type="evidence" value="ECO:0007669"/>
    <property type="project" value="TreeGrafter"/>
</dbReference>
<keyword evidence="2" id="KW-0808">Transferase</keyword>
<dbReference type="PANTHER" id="PTHR34009:SF2">
    <property type="entry name" value="PROTEIN STAR"/>
    <property type="match status" value="1"/>
</dbReference>
<gene>
    <name evidence="2" type="ORF">HH214_08240</name>
</gene>
<dbReference type="KEGG" id="mrob:HH214_08240"/>
<feature type="domain" description="Methyltransferase FkbM" evidence="1">
    <location>
        <begin position="48"/>
        <end position="213"/>
    </location>
</feature>
<dbReference type="SUPFAM" id="SSF53335">
    <property type="entry name" value="S-adenosyl-L-methionine-dependent methyltransferases"/>
    <property type="match status" value="1"/>
</dbReference>
<dbReference type="Pfam" id="PF05050">
    <property type="entry name" value="Methyltransf_21"/>
    <property type="match status" value="1"/>
</dbReference>
<keyword evidence="2" id="KW-0489">Methyltransferase</keyword>
<dbReference type="GO" id="GO:0032259">
    <property type="term" value="P:methylation"/>
    <property type="evidence" value="ECO:0007669"/>
    <property type="project" value="UniProtKB-KW"/>
</dbReference>
<evidence type="ECO:0000313" key="3">
    <source>
        <dbReference type="Proteomes" id="UP000503278"/>
    </source>
</evidence>
<dbReference type="GO" id="GO:0008168">
    <property type="term" value="F:methyltransferase activity"/>
    <property type="evidence" value="ECO:0007669"/>
    <property type="project" value="UniProtKB-KW"/>
</dbReference>
<dbReference type="NCBIfam" id="TIGR01444">
    <property type="entry name" value="fkbM_fam"/>
    <property type="match status" value="1"/>
</dbReference>
<proteinExistence type="predicted"/>
<name>A0A7L5E4V7_9SPHI</name>
<dbReference type="InterPro" id="IPR029063">
    <property type="entry name" value="SAM-dependent_MTases_sf"/>
</dbReference>
<accession>A0A7L5E4V7</accession>
<protein>
    <submittedName>
        <fullName evidence="2">FkbM family methyltransferase</fullName>
    </submittedName>
</protein>
<evidence type="ECO:0000259" key="1">
    <source>
        <dbReference type="Pfam" id="PF05050"/>
    </source>
</evidence>
<dbReference type="InterPro" id="IPR053202">
    <property type="entry name" value="EGF_Rcpt_Signaling_Reg"/>
</dbReference>